<dbReference type="AlphaFoldDB" id="A0A839Z513"/>
<dbReference type="SUPFAM" id="SSF55486">
    <property type="entry name" value="Metalloproteases ('zincins'), catalytic domain"/>
    <property type="match status" value="1"/>
</dbReference>
<dbReference type="PROSITE" id="PS01306">
    <property type="entry name" value="UPF0054"/>
    <property type="match status" value="1"/>
</dbReference>
<organism evidence="8 9">
    <name type="scientific">Ancylobacter tetraedralis</name>
    <dbReference type="NCBI Taxonomy" id="217068"/>
    <lineage>
        <taxon>Bacteria</taxon>
        <taxon>Pseudomonadati</taxon>
        <taxon>Pseudomonadota</taxon>
        <taxon>Alphaproteobacteria</taxon>
        <taxon>Hyphomicrobiales</taxon>
        <taxon>Xanthobacteraceae</taxon>
        <taxon>Ancylobacter</taxon>
    </lineage>
</organism>
<evidence type="ECO:0000256" key="4">
    <source>
        <dbReference type="ARBA" id="ARBA00022759"/>
    </source>
</evidence>
<comment type="caution">
    <text evidence="8">The sequence shown here is derived from an EMBL/GenBank/DDBJ whole genome shotgun (WGS) entry which is preliminary data.</text>
</comment>
<dbReference type="PANTHER" id="PTHR46986:SF1">
    <property type="entry name" value="ENDORIBONUCLEASE YBEY, CHLOROPLASTIC"/>
    <property type="match status" value="1"/>
</dbReference>
<evidence type="ECO:0000256" key="2">
    <source>
        <dbReference type="ARBA" id="ARBA00022722"/>
    </source>
</evidence>
<dbReference type="EC" id="3.1.-.-" evidence="7"/>
<dbReference type="GO" id="GO:0008270">
    <property type="term" value="F:zinc ion binding"/>
    <property type="evidence" value="ECO:0007669"/>
    <property type="project" value="UniProtKB-UniRule"/>
</dbReference>
<keyword evidence="2 7" id="KW-0540">Nuclease</keyword>
<dbReference type="InterPro" id="IPR002036">
    <property type="entry name" value="YbeY"/>
</dbReference>
<reference evidence="8 9" key="1">
    <citation type="submission" date="2020-08" db="EMBL/GenBank/DDBJ databases">
        <title>Genomic Encyclopedia of Type Strains, Phase IV (KMG-IV): sequencing the most valuable type-strain genomes for metagenomic binning, comparative biology and taxonomic classification.</title>
        <authorList>
            <person name="Goeker M."/>
        </authorList>
    </citation>
    <scope>NUCLEOTIDE SEQUENCE [LARGE SCALE GENOMIC DNA]</scope>
    <source>
        <strain evidence="8 9">DSM 5895</strain>
    </source>
</reference>
<feature type="binding site" evidence="7">
    <location>
        <position position="140"/>
    </location>
    <ligand>
        <name>Zn(2+)</name>
        <dbReference type="ChEBI" id="CHEBI:29105"/>
        <note>catalytic</note>
    </ligand>
</feature>
<evidence type="ECO:0000313" key="9">
    <source>
        <dbReference type="Proteomes" id="UP000533469"/>
    </source>
</evidence>
<dbReference type="InterPro" id="IPR023091">
    <property type="entry name" value="MetalPrtase_cat_dom_sf_prd"/>
</dbReference>
<name>A0A839Z513_9HYPH</name>
<keyword evidence="3 7" id="KW-0479">Metal-binding</keyword>
<keyword evidence="9" id="KW-1185">Reference proteome</keyword>
<proteinExistence type="inferred from homology"/>
<dbReference type="InterPro" id="IPR020549">
    <property type="entry name" value="YbeY_CS"/>
</dbReference>
<dbReference type="Pfam" id="PF02130">
    <property type="entry name" value="YbeY"/>
    <property type="match status" value="1"/>
</dbReference>
<dbReference type="HAMAP" id="MF_00009">
    <property type="entry name" value="Endoribonucl_YbeY"/>
    <property type="match status" value="1"/>
</dbReference>
<keyword evidence="5 7" id="KW-0378">Hydrolase</keyword>
<dbReference type="Gene3D" id="3.40.390.30">
    <property type="entry name" value="Metalloproteases ('zincins'), catalytic domain"/>
    <property type="match status" value="1"/>
</dbReference>
<evidence type="ECO:0000256" key="3">
    <source>
        <dbReference type="ARBA" id="ARBA00022723"/>
    </source>
</evidence>
<dbReference type="EMBL" id="JACICD010000002">
    <property type="protein sequence ID" value="MBB3770719.1"/>
    <property type="molecule type" value="Genomic_DNA"/>
</dbReference>
<keyword evidence="7" id="KW-0698">rRNA processing</keyword>
<feature type="binding site" evidence="7">
    <location>
        <position position="130"/>
    </location>
    <ligand>
        <name>Zn(2+)</name>
        <dbReference type="ChEBI" id="CHEBI:29105"/>
        <note>catalytic</note>
    </ligand>
</feature>
<accession>A0A839Z513</accession>
<feature type="binding site" evidence="7">
    <location>
        <position position="134"/>
    </location>
    <ligand>
        <name>Zn(2+)</name>
        <dbReference type="ChEBI" id="CHEBI:29105"/>
        <note>catalytic</note>
    </ligand>
</feature>
<keyword evidence="7" id="KW-0963">Cytoplasm</keyword>
<gene>
    <name evidence="7" type="primary">ybeY</name>
    <name evidence="8" type="ORF">FHS55_001314</name>
</gene>
<protein>
    <recommendedName>
        <fullName evidence="7">Endoribonuclease YbeY</fullName>
        <ecNumber evidence="7">3.1.-.-</ecNumber>
    </recommendedName>
</protein>
<dbReference type="GO" id="GO:0004521">
    <property type="term" value="F:RNA endonuclease activity"/>
    <property type="evidence" value="ECO:0007669"/>
    <property type="project" value="UniProtKB-UniRule"/>
</dbReference>
<comment type="function">
    <text evidence="7">Single strand-specific metallo-endoribonuclease involved in late-stage 70S ribosome quality control and in maturation of the 3' terminus of the 16S rRNA.</text>
</comment>
<sequence>MSEAPAIGFALEVDVLVEASGWSALPEAAGLVTRAVMAACEGASADYELDLDGAEIAVKLTDDAAIRALNRDWRGKDSATNVLSFPTPEVAREGGDPHFGDIAIAFETLEREAASEGKPLADHLVHLAVHGTLHLVGYDHEVTEEAEEMEAMERHVLASLGIPDPYADTEPVQQHP</sequence>
<evidence type="ECO:0000256" key="7">
    <source>
        <dbReference type="HAMAP-Rule" id="MF_00009"/>
    </source>
</evidence>
<comment type="subcellular location">
    <subcellularLocation>
        <location evidence="7">Cytoplasm</location>
    </subcellularLocation>
</comment>
<dbReference type="NCBIfam" id="TIGR00043">
    <property type="entry name" value="rRNA maturation RNase YbeY"/>
    <property type="match status" value="1"/>
</dbReference>
<dbReference type="GO" id="GO:0004222">
    <property type="term" value="F:metalloendopeptidase activity"/>
    <property type="evidence" value="ECO:0007669"/>
    <property type="project" value="InterPro"/>
</dbReference>
<evidence type="ECO:0000313" key="8">
    <source>
        <dbReference type="EMBL" id="MBB3770719.1"/>
    </source>
</evidence>
<keyword evidence="4 7" id="KW-0255">Endonuclease</keyword>
<keyword evidence="7" id="KW-0690">Ribosome biogenesis</keyword>
<keyword evidence="6 7" id="KW-0862">Zinc</keyword>
<dbReference type="GO" id="GO:0006364">
    <property type="term" value="P:rRNA processing"/>
    <property type="evidence" value="ECO:0007669"/>
    <property type="project" value="UniProtKB-UniRule"/>
</dbReference>
<comment type="cofactor">
    <cofactor evidence="7">
        <name>Zn(2+)</name>
        <dbReference type="ChEBI" id="CHEBI:29105"/>
    </cofactor>
    <text evidence="7">Binds 1 zinc ion.</text>
</comment>
<evidence type="ECO:0000256" key="1">
    <source>
        <dbReference type="ARBA" id="ARBA00010875"/>
    </source>
</evidence>
<dbReference type="PANTHER" id="PTHR46986">
    <property type="entry name" value="ENDORIBONUCLEASE YBEY, CHLOROPLASTIC"/>
    <property type="match status" value="1"/>
</dbReference>
<dbReference type="GO" id="GO:0005737">
    <property type="term" value="C:cytoplasm"/>
    <property type="evidence" value="ECO:0007669"/>
    <property type="project" value="UniProtKB-SubCell"/>
</dbReference>
<evidence type="ECO:0000256" key="5">
    <source>
        <dbReference type="ARBA" id="ARBA00022801"/>
    </source>
</evidence>
<comment type="similarity">
    <text evidence="1 7">Belongs to the endoribonuclease YbeY family.</text>
</comment>
<dbReference type="Proteomes" id="UP000533469">
    <property type="component" value="Unassembled WGS sequence"/>
</dbReference>
<evidence type="ECO:0000256" key="6">
    <source>
        <dbReference type="ARBA" id="ARBA00022833"/>
    </source>
</evidence>
<dbReference type="RefSeq" id="WP_183188892.1">
    <property type="nucleotide sequence ID" value="NZ_JACICD010000002.1"/>
</dbReference>